<gene>
    <name evidence="1" type="ORF">AO498_15055</name>
</gene>
<dbReference type="AlphaFoldDB" id="A0A142ERL6"/>
<reference evidence="1 2" key="2">
    <citation type="journal article" date="2016" name="Genome Announc.">
        <title>Complete Genome Sequence of Algoriphagus sp. Strain M8-2, Isolated from a Brackish Lake.</title>
        <authorList>
            <person name="Muraguchi Y."/>
            <person name="Kushimoto K."/>
            <person name="Ohtsubo Y."/>
            <person name="Suzuki T."/>
            <person name="Dohra H."/>
            <person name="Kimbara K."/>
            <person name="Shintani M."/>
        </authorList>
    </citation>
    <scope>NUCLEOTIDE SEQUENCE [LARGE SCALE GENOMIC DNA]</scope>
    <source>
        <strain evidence="1 2">M8-2</strain>
    </source>
</reference>
<sequence length="330" mass="39406">MEKLTEIIFHISEKSPFTDFLLKNYQFNPDVEWFHVVYWPIGDEYRILHLRASSSNDLEIPELDFATRLKGLSELSEEEVCFLLGTYGRFPSILSPNPKVDLETVSHEIREIILPTKGYLLFKEQGMEFYSYLKKANSGQSHRWVENWNKKKGKVRTRHLFKGTEEIEVDLFDFFPQEEMGDFFLNKPTSATYFLLNQLHEGYKDQFVVEGIFKAEYLGDLFYEEPREKEVIEGAVQLIETKNGWLRLSLFVAFPKLGIRETWEFGLNYQYNSYPWLDYIELEITELVQQEYRIQLSPFRIVFGEDYFDDFFLIVSFQNEEKFIKYLTRK</sequence>
<evidence type="ECO:0000313" key="2">
    <source>
        <dbReference type="Proteomes" id="UP000073816"/>
    </source>
</evidence>
<proteinExistence type="predicted"/>
<dbReference type="PATRIC" id="fig|1727163.4.peg.3163"/>
<keyword evidence="2" id="KW-1185">Reference proteome</keyword>
<protein>
    <submittedName>
        <fullName evidence="1">Uncharacterized protein</fullName>
    </submittedName>
</protein>
<dbReference type="Proteomes" id="UP000073816">
    <property type="component" value="Chromosome"/>
</dbReference>
<name>A0A142ERL6_9BACT</name>
<accession>A0A142ERL6</accession>
<reference evidence="2" key="1">
    <citation type="submission" date="2015-09" db="EMBL/GenBank/DDBJ databases">
        <title>Complete sequence of Algoriphagus sp. M8-2.</title>
        <authorList>
            <person name="Shintani M."/>
        </authorList>
    </citation>
    <scope>NUCLEOTIDE SEQUENCE [LARGE SCALE GENOMIC DNA]</scope>
    <source>
        <strain evidence="2">M8-2</strain>
    </source>
</reference>
<organism evidence="1 2">
    <name type="scientific">Algoriphagus sanaruensis</name>
    <dbReference type="NCBI Taxonomy" id="1727163"/>
    <lineage>
        <taxon>Bacteria</taxon>
        <taxon>Pseudomonadati</taxon>
        <taxon>Bacteroidota</taxon>
        <taxon>Cytophagia</taxon>
        <taxon>Cytophagales</taxon>
        <taxon>Cyclobacteriaceae</taxon>
        <taxon>Algoriphagus</taxon>
    </lineage>
</organism>
<evidence type="ECO:0000313" key="1">
    <source>
        <dbReference type="EMBL" id="AMQ57771.1"/>
    </source>
</evidence>
<dbReference type="EMBL" id="CP012836">
    <property type="protein sequence ID" value="AMQ57771.1"/>
    <property type="molecule type" value="Genomic_DNA"/>
</dbReference>
<dbReference type="KEGG" id="alm:AO498_15055"/>
<dbReference type="STRING" id="1727163.AO498_15055"/>